<evidence type="ECO:0000313" key="2">
    <source>
        <dbReference type="EMBL" id="KAH6831257.1"/>
    </source>
</evidence>
<dbReference type="AlphaFoldDB" id="A0AAD4JCK8"/>
<organism evidence="2 3">
    <name type="scientific">Perilla frutescens var. hirtella</name>
    <name type="common">Perilla citriodora</name>
    <name type="synonym">Perilla setoyensis</name>
    <dbReference type="NCBI Taxonomy" id="608512"/>
    <lineage>
        <taxon>Eukaryota</taxon>
        <taxon>Viridiplantae</taxon>
        <taxon>Streptophyta</taxon>
        <taxon>Embryophyta</taxon>
        <taxon>Tracheophyta</taxon>
        <taxon>Spermatophyta</taxon>
        <taxon>Magnoliopsida</taxon>
        <taxon>eudicotyledons</taxon>
        <taxon>Gunneridae</taxon>
        <taxon>Pentapetalae</taxon>
        <taxon>asterids</taxon>
        <taxon>lamiids</taxon>
        <taxon>Lamiales</taxon>
        <taxon>Lamiaceae</taxon>
        <taxon>Nepetoideae</taxon>
        <taxon>Elsholtzieae</taxon>
        <taxon>Perilla</taxon>
    </lineage>
</organism>
<gene>
    <name evidence="2" type="ORF">C2S53_009452</name>
</gene>
<reference evidence="2 3" key="1">
    <citation type="journal article" date="2021" name="Nat. Commun.">
        <title>Incipient diploidization of the medicinal plant Perilla within 10,000 years.</title>
        <authorList>
            <person name="Zhang Y."/>
            <person name="Shen Q."/>
            <person name="Leng L."/>
            <person name="Zhang D."/>
            <person name="Chen S."/>
            <person name="Shi Y."/>
            <person name="Ning Z."/>
            <person name="Chen S."/>
        </authorList>
    </citation>
    <scope>NUCLEOTIDE SEQUENCE [LARGE SCALE GENOMIC DNA]</scope>
    <source>
        <strain evidence="3">cv. PC099</strain>
    </source>
</reference>
<evidence type="ECO:0000256" key="1">
    <source>
        <dbReference type="SAM" id="MobiDB-lite"/>
    </source>
</evidence>
<feature type="compositionally biased region" description="Polar residues" evidence="1">
    <location>
        <begin position="149"/>
        <end position="164"/>
    </location>
</feature>
<accession>A0AAD4JCK8</accession>
<feature type="compositionally biased region" description="Polar residues" evidence="1">
    <location>
        <begin position="119"/>
        <end position="132"/>
    </location>
</feature>
<protein>
    <submittedName>
        <fullName evidence="2">Uncharacterized protein</fullName>
    </submittedName>
</protein>
<dbReference type="PANTHER" id="PTHR35692:SF1">
    <property type="entry name" value="F26F24.11"/>
    <property type="match status" value="1"/>
</dbReference>
<proteinExistence type="predicted"/>
<feature type="compositionally biased region" description="Basic residues" evidence="1">
    <location>
        <begin position="139"/>
        <end position="148"/>
    </location>
</feature>
<feature type="compositionally biased region" description="Basic and acidic residues" evidence="1">
    <location>
        <begin position="78"/>
        <end position="107"/>
    </location>
</feature>
<dbReference type="PANTHER" id="PTHR35692">
    <property type="entry name" value="F26F24.11"/>
    <property type="match status" value="1"/>
</dbReference>
<name>A0AAD4JCK8_PERFH</name>
<dbReference type="EMBL" id="SDAM02000091">
    <property type="protein sequence ID" value="KAH6831257.1"/>
    <property type="molecule type" value="Genomic_DNA"/>
</dbReference>
<comment type="caution">
    <text evidence="2">The sequence shown here is derived from an EMBL/GenBank/DDBJ whole genome shotgun (WGS) entry which is preliminary data.</text>
</comment>
<feature type="compositionally biased region" description="Polar residues" evidence="1">
    <location>
        <begin position="58"/>
        <end position="77"/>
    </location>
</feature>
<feature type="region of interest" description="Disordered" evidence="1">
    <location>
        <begin position="58"/>
        <end position="170"/>
    </location>
</feature>
<dbReference type="Proteomes" id="UP001190926">
    <property type="component" value="Unassembled WGS sequence"/>
</dbReference>
<sequence>MADFFTDSDDDKAVEDLLSQAMDATVLEQVAAVNCAGFNDDALPSHLETRFRKLKSFPSSAAKPTSLSTKSFNLSHTPESKKNDTIHESKAPDSNEEKHVENSEKVFSKCSTKVPDENSCLSDSGTPSQSPFNDIPQGKMKKNVRKSTKSPSFSSCDGLSSRSVSPPAKSGCFLCSPKRASRKKSKENRGLDLGIDRGKSDEFLSDLSNFSVNSRKKMIKKAMEEEGRICREAEKIVKWAKQASARMEISGIEDELSDDENAKFP</sequence>
<keyword evidence="3" id="KW-1185">Reference proteome</keyword>
<evidence type="ECO:0000313" key="3">
    <source>
        <dbReference type="Proteomes" id="UP001190926"/>
    </source>
</evidence>